<dbReference type="EMBL" id="HE797063">
    <property type="protein sequence ID" value="CCM02119.1"/>
    <property type="molecule type" value="Genomic_DNA"/>
</dbReference>
<dbReference type="OrthoDB" id="204980at2759"/>
<dbReference type="InParanoid" id="J4H2U2"/>
<protein>
    <submittedName>
        <fullName evidence="1">Uncharacterized protein</fullName>
    </submittedName>
</protein>
<dbReference type="Gene3D" id="3.20.20.80">
    <property type="entry name" value="Glycosidases"/>
    <property type="match status" value="1"/>
</dbReference>
<dbReference type="GeneID" id="24097030"/>
<sequence>MAPEHVRKEFWPDFAQASGVFSLGEVLDGDIQYVSQYTQVLDSILDCPAFYLLMWAFTNASGDLSQLANIVQAEQSAYKHGVFITGALLENADNPRFQTFQTDQALVMNDAMTWPFFGCVRPTFLPSMFRYADNASIPGKLH</sequence>
<dbReference type="AlphaFoldDB" id="J4H2U2"/>
<proteinExistence type="predicted"/>
<dbReference type="STRING" id="599839.J4H2U2"/>
<name>J4H2U2_9APHY</name>
<organism evidence="1 2">
    <name type="scientific">Fibroporia radiculosa</name>
    <dbReference type="NCBI Taxonomy" id="599839"/>
    <lineage>
        <taxon>Eukaryota</taxon>
        <taxon>Fungi</taxon>
        <taxon>Dikarya</taxon>
        <taxon>Basidiomycota</taxon>
        <taxon>Agaricomycotina</taxon>
        <taxon>Agaricomycetes</taxon>
        <taxon>Polyporales</taxon>
        <taxon>Fibroporiaceae</taxon>
        <taxon>Fibroporia</taxon>
    </lineage>
</organism>
<dbReference type="InterPro" id="IPR017853">
    <property type="entry name" value="GH"/>
</dbReference>
<evidence type="ECO:0000313" key="1">
    <source>
        <dbReference type="EMBL" id="CCM02119.1"/>
    </source>
</evidence>
<reference evidence="1 2" key="1">
    <citation type="journal article" date="2012" name="Appl. Environ. Microbiol.">
        <title>Short-read sequencing for genomic analysis of the brown rot fungus Fibroporia radiculosa.</title>
        <authorList>
            <person name="Tang J.D."/>
            <person name="Perkins A.D."/>
            <person name="Sonstegard T.S."/>
            <person name="Schroeder S.G."/>
            <person name="Burgess S.C."/>
            <person name="Diehl S.V."/>
        </authorList>
    </citation>
    <scope>NUCLEOTIDE SEQUENCE [LARGE SCALE GENOMIC DNA]</scope>
    <source>
        <strain evidence="1 2">TFFH 294</strain>
    </source>
</reference>
<accession>J4H2U2</accession>
<gene>
    <name evidence="1" type="ORF">FIBRA_04196</name>
</gene>
<evidence type="ECO:0000313" key="2">
    <source>
        <dbReference type="Proteomes" id="UP000006352"/>
    </source>
</evidence>
<dbReference type="RefSeq" id="XP_012181402.1">
    <property type="nucleotide sequence ID" value="XM_012326012.1"/>
</dbReference>
<dbReference type="Proteomes" id="UP000006352">
    <property type="component" value="Unassembled WGS sequence"/>
</dbReference>
<keyword evidence="2" id="KW-1185">Reference proteome</keyword>
<dbReference type="SUPFAM" id="SSF51445">
    <property type="entry name" value="(Trans)glycosidases"/>
    <property type="match status" value="1"/>
</dbReference>
<dbReference type="HOGENOM" id="CLU_1815811_0_0_1"/>